<name>A0ABU3CR79_9FLAO</name>
<protein>
    <submittedName>
        <fullName evidence="1">Uncharacterized protein</fullName>
    </submittedName>
</protein>
<dbReference type="RefSeq" id="WP_311483032.1">
    <property type="nucleotide sequence ID" value="NZ_JAVRHP010000004.1"/>
</dbReference>
<dbReference type="EMBL" id="JAVRHP010000004">
    <property type="protein sequence ID" value="MDT0648854.1"/>
    <property type="molecule type" value="Genomic_DNA"/>
</dbReference>
<dbReference type="Proteomes" id="UP001248819">
    <property type="component" value="Unassembled WGS sequence"/>
</dbReference>
<comment type="caution">
    <text evidence="1">The sequence shown here is derived from an EMBL/GenBank/DDBJ whole genome shotgun (WGS) entry which is preliminary data.</text>
</comment>
<sequence length="52" mass="5757">MKFKKKAKKAAEKGAELWVAKKGIGLTASLLKWGAIAGVVYLGYKLYKENQE</sequence>
<evidence type="ECO:0000313" key="2">
    <source>
        <dbReference type="Proteomes" id="UP001248819"/>
    </source>
</evidence>
<gene>
    <name evidence="1" type="ORF">RM529_01775</name>
</gene>
<organism evidence="1 2">
    <name type="scientific">Autumnicola edwardsiae</name>
    <dbReference type="NCBI Taxonomy" id="3075594"/>
    <lineage>
        <taxon>Bacteria</taxon>
        <taxon>Pseudomonadati</taxon>
        <taxon>Bacteroidota</taxon>
        <taxon>Flavobacteriia</taxon>
        <taxon>Flavobacteriales</taxon>
        <taxon>Flavobacteriaceae</taxon>
        <taxon>Autumnicola</taxon>
    </lineage>
</organism>
<evidence type="ECO:0000313" key="1">
    <source>
        <dbReference type="EMBL" id="MDT0648854.1"/>
    </source>
</evidence>
<keyword evidence="2" id="KW-1185">Reference proteome</keyword>
<reference evidence="1 2" key="1">
    <citation type="submission" date="2023-09" db="EMBL/GenBank/DDBJ databases">
        <authorList>
            <person name="Rey-Velasco X."/>
        </authorList>
    </citation>
    <scope>NUCLEOTIDE SEQUENCE [LARGE SCALE GENOMIC DNA]</scope>
    <source>
        <strain evidence="1 2">F297</strain>
    </source>
</reference>
<proteinExistence type="predicted"/>
<accession>A0ABU3CR79</accession>